<sequence length="211" mass="23204">MTDTLALPPPADAVVLFDGTSLGPWMKRDGTGAAWPIESGDMITQGGDILSRETFRDFYLHVEFLCPNLGPEVTGQGRSNSGVFLQGRYEIQVLDSYGIEDPGRGDCGALYNHSAPLVNACNPPDTWQSYDAFFRAPRFDDTGNKIENARATLLHNGRVVQNNQEIPKQTGGALDENYAEAGPILLQDHGNRVRFRNVWVVPLRPSGADHY</sequence>
<dbReference type="Gene3D" id="2.60.120.560">
    <property type="entry name" value="Exo-inulinase, domain 1"/>
    <property type="match status" value="1"/>
</dbReference>
<gene>
    <name evidence="2" type="ORF">AVDCRST_MAG63-3917</name>
</gene>
<feature type="domain" description="3-keto-alpha-glucoside-1,2-lyase/3-keto-2-hydroxy-glucal hydratase" evidence="1">
    <location>
        <begin position="13"/>
        <end position="200"/>
    </location>
</feature>
<reference evidence="2" key="1">
    <citation type="submission" date="2020-02" db="EMBL/GenBank/DDBJ databases">
        <authorList>
            <person name="Meier V. D."/>
        </authorList>
    </citation>
    <scope>NUCLEOTIDE SEQUENCE</scope>
    <source>
        <strain evidence="2">AVDCRST_MAG63</strain>
    </source>
</reference>
<accession>A0A6J4JRL3</accession>
<dbReference type="AlphaFoldDB" id="A0A6J4JRL3"/>
<evidence type="ECO:0000259" key="1">
    <source>
        <dbReference type="Pfam" id="PF06439"/>
    </source>
</evidence>
<protein>
    <submittedName>
        <fullName evidence="2">Putative multi-domain protein</fullName>
    </submittedName>
</protein>
<proteinExistence type="predicted"/>
<dbReference type="InterPro" id="IPR010496">
    <property type="entry name" value="AL/BT2_dom"/>
</dbReference>
<name>A0A6J4JRL3_9BACT</name>
<dbReference type="GO" id="GO:0016787">
    <property type="term" value="F:hydrolase activity"/>
    <property type="evidence" value="ECO:0007669"/>
    <property type="project" value="InterPro"/>
</dbReference>
<organism evidence="2">
    <name type="scientific">uncultured Armatimonadetes bacterium</name>
    <dbReference type="NCBI Taxonomy" id="157466"/>
    <lineage>
        <taxon>Bacteria</taxon>
        <taxon>Bacillati</taxon>
        <taxon>Armatimonadota</taxon>
        <taxon>environmental samples</taxon>
    </lineage>
</organism>
<dbReference type="Pfam" id="PF06439">
    <property type="entry name" value="3keto-disac_hyd"/>
    <property type="match status" value="1"/>
</dbReference>
<evidence type="ECO:0000313" key="2">
    <source>
        <dbReference type="EMBL" id="CAA9285466.1"/>
    </source>
</evidence>
<dbReference type="EMBL" id="CADCTO010000531">
    <property type="protein sequence ID" value="CAA9285466.1"/>
    <property type="molecule type" value="Genomic_DNA"/>
</dbReference>